<comment type="subcellular location">
    <subcellularLocation>
        <location evidence="6">Cytoplasm</location>
    </subcellularLocation>
</comment>
<evidence type="ECO:0000313" key="8">
    <source>
        <dbReference type="Proteomes" id="UP001500171"/>
    </source>
</evidence>
<evidence type="ECO:0000256" key="3">
    <source>
        <dbReference type="ARBA" id="ARBA00023239"/>
    </source>
</evidence>
<comment type="caution">
    <text evidence="7">The sequence shown here is derived from an EMBL/GenBank/DDBJ whole genome shotgun (WGS) entry which is preliminary data.</text>
</comment>
<evidence type="ECO:0000256" key="1">
    <source>
        <dbReference type="ARBA" id="ARBA00010936"/>
    </source>
</evidence>
<dbReference type="PANTHER" id="PTHR10889:SF1">
    <property type="entry name" value="DEOXYRIBOSE-PHOSPHATE ALDOLASE"/>
    <property type="match status" value="1"/>
</dbReference>
<evidence type="ECO:0000256" key="5">
    <source>
        <dbReference type="ARBA" id="ARBA00048791"/>
    </source>
</evidence>
<dbReference type="SMART" id="SM01133">
    <property type="entry name" value="DeoC"/>
    <property type="match status" value="1"/>
</dbReference>
<dbReference type="EC" id="4.1.2.4" evidence="6"/>
<dbReference type="Pfam" id="PF01791">
    <property type="entry name" value="DeoC"/>
    <property type="match status" value="1"/>
</dbReference>
<organism evidence="7 8">
    <name type="scientific">Orbus sasakiae</name>
    <dbReference type="NCBI Taxonomy" id="1078475"/>
    <lineage>
        <taxon>Bacteria</taxon>
        <taxon>Pseudomonadati</taxon>
        <taxon>Pseudomonadota</taxon>
        <taxon>Gammaproteobacteria</taxon>
        <taxon>Orbales</taxon>
        <taxon>Orbaceae</taxon>
        <taxon>Orbus</taxon>
    </lineage>
</organism>
<dbReference type="PIRSF" id="PIRSF001357">
    <property type="entry name" value="DeoC"/>
    <property type="match status" value="1"/>
</dbReference>
<dbReference type="InterPro" id="IPR013785">
    <property type="entry name" value="Aldolase_TIM"/>
</dbReference>
<feature type="active site" description="Proton donor/acceptor" evidence="6">
    <location>
        <position position="185"/>
    </location>
</feature>
<keyword evidence="2 6" id="KW-0963">Cytoplasm</keyword>
<keyword evidence="8" id="KW-1185">Reference proteome</keyword>
<dbReference type="InterPro" id="IPR011343">
    <property type="entry name" value="DeoC"/>
</dbReference>
<keyword evidence="4 6" id="KW-0704">Schiff base</keyword>
<dbReference type="CDD" id="cd00959">
    <property type="entry name" value="DeoC"/>
    <property type="match status" value="1"/>
</dbReference>
<reference evidence="8" key="1">
    <citation type="journal article" date="2019" name="Int. J. Syst. Evol. Microbiol.">
        <title>The Global Catalogue of Microorganisms (GCM) 10K type strain sequencing project: providing services to taxonomists for standard genome sequencing and annotation.</title>
        <authorList>
            <consortium name="The Broad Institute Genomics Platform"/>
            <consortium name="The Broad Institute Genome Sequencing Center for Infectious Disease"/>
            <person name="Wu L."/>
            <person name="Ma J."/>
        </authorList>
    </citation>
    <scope>NUCLEOTIDE SEQUENCE [LARGE SCALE GENOMIC DNA]</scope>
    <source>
        <strain evidence="8">JCM 18050</strain>
    </source>
</reference>
<dbReference type="SUPFAM" id="SSF51569">
    <property type="entry name" value="Aldolase"/>
    <property type="match status" value="1"/>
</dbReference>
<feature type="active site" description="Proton donor/acceptor" evidence="6">
    <location>
        <position position="94"/>
    </location>
</feature>
<keyword evidence="3 6" id="KW-0456">Lyase</keyword>
<dbReference type="RefSeq" id="WP_345489549.1">
    <property type="nucleotide sequence ID" value="NZ_BAABHY010000001.1"/>
</dbReference>
<accession>A0ABP9N6H8</accession>
<dbReference type="Proteomes" id="UP001500171">
    <property type="component" value="Unassembled WGS sequence"/>
</dbReference>
<comment type="similarity">
    <text evidence="1 6">Belongs to the DeoC/FbaB aldolase family. DeoC type 1 subfamily.</text>
</comment>
<feature type="active site" description="Schiff-base intermediate with acetaldehyde" evidence="6">
    <location>
        <position position="156"/>
    </location>
</feature>
<dbReference type="PANTHER" id="PTHR10889">
    <property type="entry name" value="DEOXYRIBOSE-PHOSPHATE ALDOLASE"/>
    <property type="match status" value="1"/>
</dbReference>
<protein>
    <recommendedName>
        <fullName evidence="6">Deoxyribose-phosphate aldolase</fullName>
        <shortName evidence="6">DERA</shortName>
        <ecNumber evidence="6">4.1.2.4</ecNumber>
    </recommendedName>
    <alternativeName>
        <fullName evidence="6">2-deoxy-D-ribose 5-phosphate aldolase</fullName>
    </alternativeName>
    <alternativeName>
        <fullName evidence="6">Phosphodeoxyriboaldolase</fullName>
        <shortName evidence="6">Deoxyriboaldolase</shortName>
    </alternativeName>
</protein>
<comment type="pathway">
    <text evidence="6">Carbohydrate degradation; 2-deoxy-D-ribose 1-phosphate degradation; D-glyceraldehyde 3-phosphate and acetaldehyde from 2-deoxy-alpha-D-ribose 1-phosphate: step 2/2.</text>
</comment>
<gene>
    <name evidence="6 7" type="primary">deoC</name>
    <name evidence="7" type="ORF">GCM10023211_10480</name>
</gene>
<name>A0ABP9N6H8_9GAMM</name>
<proteinExistence type="inferred from homology"/>
<comment type="catalytic activity">
    <reaction evidence="5 6">
        <text>2-deoxy-D-ribose 5-phosphate = D-glyceraldehyde 3-phosphate + acetaldehyde</text>
        <dbReference type="Rhea" id="RHEA:12821"/>
        <dbReference type="ChEBI" id="CHEBI:15343"/>
        <dbReference type="ChEBI" id="CHEBI:59776"/>
        <dbReference type="ChEBI" id="CHEBI:62877"/>
        <dbReference type="EC" id="4.1.2.4"/>
    </reaction>
</comment>
<evidence type="ECO:0000256" key="2">
    <source>
        <dbReference type="ARBA" id="ARBA00022490"/>
    </source>
</evidence>
<dbReference type="InterPro" id="IPR002915">
    <property type="entry name" value="DeoC/FbaB/LacD_aldolase"/>
</dbReference>
<evidence type="ECO:0000313" key="7">
    <source>
        <dbReference type="EMBL" id="GAA5108328.1"/>
    </source>
</evidence>
<dbReference type="NCBIfam" id="TIGR00126">
    <property type="entry name" value="deoC"/>
    <property type="match status" value="1"/>
</dbReference>
<dbReference type="HAMAP" id="MF_00114">
    <property type="entry name" value="DeoC_type1"/>
    <property type="match status" value="1"/>
</dbReference>
<comment type="function">
    <text evidence="6">Catalyzes a reversible aldol reaction between acetaldehyde and D-glyceraldehyde 3-phosphate to generate 2-deoxy-D-ribose 5-phosphate.</text>
</comment>
<dbReference type="InterPro" id="IPR028581">
    <property type="entry name" value="DeoC_typeI"/>
</dbReference>
<sequence length="225" mass="23772">MSKPVVQLASYIDHTLLKMDATQNEIQTLCQEAIKYHFCAVCVNSAYVPFVKTQLANSSVKVCSVIGFPLGASLTSVKVFETKAAIEAGADEIDMVINIGLLKSDNIAAFIDDIRQVKLACGSKILKVILETCLLTSEQIEHVCLICRDLNVDFVKTSTGFSSGGATIKDVTLMRVTVGTKIGVKASGGIRDKATALAMIDAGATRLGCSAGIAIVTGETGKSSY</sequence>
<evidence type="ECO:0000256" key="6">
    <source>
        <dbReference type="HAMAP-Rule" id="MF_00114"/>
    </source>
</evidence>
<dbReference type="Gene3D" id="3.20.20.70">
    <property type="entry name" value="Aldolase class I"/>
    <property type="match status" value="1"/>
</dbReference>
<evidence type="ECO:0000256" key="4">
    <source>
        <dbReference type="ARBA" id="ARBA00023270"/>
    </source>
</evidence>
<dbReference type="EMBL" id="BAABHY010000001">
    <property type="protein sequence ID" value="GAA5108328.1"/>
    <property type="molecule type" value="Genomic_DNA"/>
</dbReference>